<dbReference type="AlphaFoldDB" id="A0A699QKT6"/>
<reference evidence="3" key="1">
    <citation type="journal article" date="2019" name="Sci. Rep.">
        <title>Draft genome of Tanacetum cinerariifolium, the natural source of mosquito coil.</title>
        <authorList>
            <person name="Yamashiro T."/>
            <person name="Shiraishi A."/>
            <person name="Satake H."/>
            <person name="Nakayama K."/>
        </authorList>
    </citation>
    <scope>NUCLEOTIDE SEQUENCE</scope>
</reference>
<accession>A0A699QKT6</accession>
<name>A0A699QKT6_TANCI</name>
<keyword evidence="1" id="KW-0479">Metal-binding</keyword>
<dbReference type="PROSITE" id="PS50158">
    <property type="entry name" value="ZF_CCHC"/>
    <property type="match status" value="1"/>
</dbReference>
<gene>
    <name evidence="3" type="ORF">Tci_839119</name>
</gene>
<dbReference type="GO" id="GO:0003676">
    <property type="term" value="F:nucleic acid binding"/>
    <property type="evidence" value="ECO:0007669"/>
    <property type="project" value="InterPro"/>
</dbReference>
<comment type="caution">
    <text evidence="3">The sequence shown here is derived from an EMBL/GenBank/DDBJ whole genome shotgun (WGS) entry which is preliminary data.</text>
</comment>
<organism evidence="3">
    <name type="scientific">Tanacetum cinerariifolium</name>
    <name type="common">Dalmatian daisy</name>
    <name type="synonym">Chrysanthemum cinerariifolium</name>
    <dbReference type="NCBI Taxonomy" id="118510"/>
    <lineage>
        <taxon>Eukaryota</taxon>
        <taxon>Viridiplantae</taxon>
        <taxon>Streptophyta</taxon>
        <taxon>Embryophyta</taxon>
        <taxon>Tracheophyta</taxon>
        <taxon>Spermatophyta</taxon>
        <taxon>Magnoliopsida</taxon>
        <taxon>eudicotyledons</taxon>
        <taxon>Gunneridae</taxon>
        <taxon>Pentapetalae</taxon>
        <taxon>asterids</taxon>
        <taxon>campanulids</taxon>
        <taxon>Asterales</taxon>
        <taxon>Asteraceae</taxon>
        <taxon>Asteroideae</taxon>
        <taxon>Anthemideae</taxon>
        <taxon>Anthemidinae</taxon>
        <taxon>Tanacetum</taxon>
    </lineage>
</organism>
<evidence type="ECO:0000259" key="2">
    <source>
        <dbReference type="PROSITE" id="PS50158"/>
    </source>
</evidence>
<dbReference type="SMART" id="SM00343">
    <property type="entry name" value="ZnF_C2HC"/>
    <property type="match status" value="1"/>
</dbReference>
<keyword evidence="1" id="KW-0863">Zinc-finger</keyword>
<feature type="domain" description="CCHC-type" evidence="2">
    <location>
        <begin position="84"/>
        <end position="99"/>
    </location>
</feature>
<evidence type="ECO:0000313" key="3">
    <source>
        <dbReference type="EMBL" id="GFC67149.1"/>
    </source>
</evidence>
<dbReference type="SUPFAM" id="SSF57756">
    <property type="entry name" value="Retrovirus zinc finger-like domains"/>
    <property type="match status" value="1"/>
</dbReference>
<dbReference type="Pfam" id="PF00098">
    <property type="entry name" value="zf-CCHC"/>
    <property type="match status" value="1"/>
</dbReference>
<dbReference type="EMBL" id="BKCJ011014268">
    <property type="protein sequence ID" value="GFC67149.1"/>
    <property type="molecule type" value="Genomic_DNA"/>
</dbReference>
<dbReference type="GO" id="GO:0008270">
    <property type="term" value="F:zinc ion binding"/>
    <property type="evidence" value="ECO:0007669"/>
    <property type="project" value="UniProtKB-KW"/>
</dbReference>
<dbReference type="Gene3D" id="4.10.60.10">
    <property type="entry name" value="Zinc finger, CCHC-type"/>
    <property type="match status" value="1"/>
</dbReference>
<feature type="non-terminal residue" evidence="3">
    <location>
        <position position="1"/>
    </location>
</feature>
<dbReference type="InterPro" id="IPR036875">
    <property type="entry name" value="Znf_CCHC_sf"/>
</dbReference>
<keyword evidence="1" id="KW-0862">Zinc</keyword>
<protein>
    <recommendedName>
        <fullName evidence="2">CCHC-type domain-containing protein</fullName>
    </recommendedName>
</protein>
<proteinExistence type="predicted"/>
<evidence type="ECO:0000256" key="1">
    <source>
        <dbReference type="PROSITE-ProRule" id="PRU00047"/>
    </source>
</evidence>
<dbReference type="InterPro" id="IPR001878">
    <property type="entry name" value="Znf_CCHC"/>
</dbReference>
<sequence length="235" mass="25897">TSVAQNTVSTSSAVISVVLDQQSSEYSPPEVRLVVPVFQKGDDLIDAINHMMSFLTSNFVSAGSSRPFTSGQGGAQGKQRVITCYNCKGEGHMSKQCTKPRRKRDAEWFKDKVLLVQAQANGQVLQEEELEFLPDPCTLESSSNQTVVTNNAAYQADNLDAYDSDCDEINSAKIALMANLSHYGSDNLAEVNNLEIRTNSLNHQERQVQLTSEQFSTLTYSNIKIESDSNIIPYS</sequence>